<dbReference type="OrthoDB" id="284473at2759"/>
<dbReference type="AlphaFoldDB" id="A0A6J2XJJ1"/>
<evidence type="ECO:0000313" key="2">
    <source>
        <dbReference type="Proteomes" id="UP000504635"/>
    </source>
</evidence>
<gene>
    <name evidence="3" type="primary">LOC115879143</name>
</gene>
<feature type="domain" description="Cytosolic endo-beta-N-acetylglucosaminidase TIM barrel" evidence="1">
    <location>
        <begin position="119"/>
        <end position="290"/>
    </location>
</feature>
<dbReference type="PANTHER" id="PTHR13246:SF1">
    <property type="entry name" value="CYTOSOLIC ENDO-BETA-N-ACETYLGLUCOSAMINIDASE"/>
    <property type="match status" value="1"/>
</dbReference>
<proteinExistence type="predicted"/>
<dbReference type="GeneID" id="115879143"/>
<dbReference type="PANTHER" id="PTHR13246">
    <property type="entry name" value="ENDO BETA N-ACETYLGLUCOSAMINIDASE"/>
    <property type="match status" value="1"/>
</dbReference>
<dbReference type="Proteomes" id="UP000504635">
    <property type="component" value="Unplaced"/>
</dbReference>
<reference evidence="3" key="1">
    <citation type="submission" date="2025-08" db="UniProtKB">
        <authorList>
            <consortium name="RefSeq"/>
        </authorList>
    </citation>
    <scope>IDENTIFICATION</scope>
    <source>
        <tissue evidence="3">Gonads</tissue>
    </source>
</reference>
<dbReference type="RefSeq" id="XP_030751673.1">
    <property type="nucleotide sequence ID" value="XM_030895813.1"/>
</dbReference>
<evidence type="ECO:0000259" key="1">
    <source>
        <dbReference type="Pfam" id="PF03644"/>
    </source>
</evidence>
<dbReference type="Gene3D" id="3.20.20.80">
    <property type="entry name" value="Glycosidases"/>
    <property type="match status" value="2"/>
</dbReference>
<dbReference type="CTD" id="64772"/>
<dbReference type="InterPro" id="IPR032979">
    <property type="entry name" value="ENGase"/>
</dbReference>
<protein>
    <submittedName>
        <fullName evidence="3">Cytosolic endo-beta-N-acetylglucosaminidase isoform X2</fullName>
    </submittedName>
</protein>
<organism evidence="2 3">
    <name type="scientific">Sitophilus oryzae</name>
    <name type="common">Rice weevil</name>
    <name type="synonym">Curculio oryzae</name>
    <dbReference type="NCBI Taxonomy" id="7048"/>
    <lineage>
        <taxon>Eukaryota</taxon>
        <taxon>Metazoa</taxon>
        <taxon>Ecdysozoa</taxon>
        <taxon>Arthropoda</taxon>
        <taxon>Hexapoda</taxon>
        <taxon>Insecta</taxon>
        <taxon>Pterygota</taxon>
        <taxon>Neoptera</taxon>
        <taxon>Endopterygota</taxon>
        <taxon>Coleoptera</taxon>
        <taxon>Polyphaga</taxon>
        <taxon>Cucujiformia</taxon>
        <taxon>Curculionidae</taxon>
        <taxon>Dryophthorinae</taxon>
        <taxon>Sitophilus</taxon>
    </lineage>
</organism>
<dbReference type="Pfam" id="PF03644">
    <property type="entry name" value="Glyco_hydro_85"/>
    <property type="match status" value="1"/>
</dbReference>
<keyword evidence="2" id="KW-1185">Reference proteome</keyword>
<accession>A0A6J2XJJ1</accession>
<dbReference type="GO" id="GO:0005829">
    <property type="term" value="C:cytosol"/>
    <property type="evidence" value="ECO:0007669"/>
    <property type="project" value="UniProtKB-SubCell"/>
</dbReference>
<sequence>MSFQNKRPLYLNQTSDVSSFSNPKTTEQNFITCDPIKKYSDIEDCLSNLPQWVEKVVPLKKRCQYVVKNSLSDCHSIESDHYIHNRLDSRTVPKTLICHDYKGGYLTDSYVPVKDGDEKHIDKEGYTFYNWSQIDYFVYFSHHFITIPPLSWINAAHKNGVKILGTLITEFTDGAKICDEGIFNNRDSMKEFAFHLTEIVKLFGFDGWLLNIENEVKHPDLLKGFVEVLTQNIHKDNSENIVIWYDSVTKDGKLLWQDQLNCENKCFFDLCDGIFLNYCWNEEKLANTAVELVSKYNLSMAIFAPGWTYETMDKNPENTRFSRFLTRDDTFWFSLLPYLYTRPINDFFFTNFHLGLGQNSYSLFIQEQQTSRLLHPDRLNTIPQYETVLSLQNSCDCLKREYVGAKNVCLISKQGLRENSRSIVHNIFLCDIKLQGKIGVSVQTENLNFMETFLDWVLLTVLPSGSLRKIKLLGERKSNVLDNVSILEVNPMEELEIKQNSTWHSIYLQKSNTKFLRFYEFTTSISTLLEIGPAFTMVIPYFC</sequence>
<dbReference type="GO" id="GO:0033925">
    <property type="term" value="F:mannosyl-glycoprotein endo-beta-N-acetylglucosaminidase activity"/>
    <property type="evidence" value="ECO:0007669"/>
    <property type="project" value="UniProtKB-EC"/>
</dbReference>
<dbReference type="InterPro" id="IPR005201">
    <property type="entry name" value="TIM_ENGase"/>
</dbReference>
<name>A0A6J2XJJ1_SITOR</name>
<evidence type="ECO:0000313" key="3">
    <source>
        <dbReference type="RefSeq" id="XP_030751673.1"/>
    </source>
</evidence>